<evidence type="ECO:0000256" key="2">
    <source>
        <dbReference type="ARBA" id="ARBA00023127"/>
    </source>
</evidence>
<dbReference type="InterPro" id="IPR004367">
    <property type="entry name" value="Cyclin_C-dom"/>
</dbReference>
<proteinExistence type="inferred from homology"/>
<reference evidence="8" key="1">
    <citation type="submission" date="2013-04" db="EMBL/GenBank/DDBJ databases">
        <authorList>
            <person name="Qu J."/>
            <person name="Murali S.C."/>
            <person name="Bandaranaike D."/>
            <person name="Bellair M."/>
            <person name="Blankenburg K."/>
            <person name="Chao H."/>
            <person name="Dinh H."/>
            <person name="Doddapaneni H."/>
            <person name="Downs B."/>
            <person name="Dugan-Rocha S."/>
            <person name="Elkadiri S."/>
            <person name="Gnanaolivu R.D."/>
            <person name="Hernandez B."/>
            <person name="Javaid M."/>
            <person name="Jayaseelan J.C."/>
            <person name="Lee S."/>
            <person name="Li M."/>
            <person name="Ming W."/>
            <person name="Munidasa M."/>
            <person name="Muniz J."/>
            <person name="Nguyen L."/>
            <person name="Ongeri F."/>
            <person name="Osuji N."/>
            <person name="Pu L.-L."/>
            <person name="Puazo M."/>
            <person name="Qu C."/>
            <person name="Quiroz J."/>
            <person name="Raj R."/>
            <person name="Weissenberger G."/>
            <person name="Xin Y."/>
            <person name="Zou X."/>
            <person name="Han Y."/>
            <person name="Richards S."/>
            <person name="Worley K."/>
            <person name="Muzny D."/>
            <person name="Gibbs R."/>
        </authorList>
    </citation>
    <scope>NUCLEOTIDE SEQUENCE</scope>
    <source>
        <strain evidence="8">Sampled in the wild</strain>
    </source>
</reference>
<feature type="domain" description="Cyclin C-terminal" evidence="7">
    <location>
        <begin position="320"/>
        <end position="437"/>
    </location>
</feature>
<evidence type="ECO:0000259" key="6">
    <source>
        <dbReference type="SMART" id="SM00385"/>
    </source>
</evidence>
<dbReference type="FunFam" id="1.10.472.10:FF:000001">
    <property type="entry name" value="G2/mitotic-specific cyclin"/>
    <property type="match status" value="1"/>
</dbReference>
<evidence type="ECO:0000259" key="7">
    <source>
        <dbReference type="SMART" id="SM01332"/>
    </source>
</evidence>
<dbReference type="InterPro" id="IPR048258">
    <property type="entry name" value="Cyclins_cyclin-box"/>
</dbReference>
<evidence type="ECO:0000256" key="3">
    <source>
        <dbReference type="ARBA" id="ARBA00023306"/>
    </source>
</evidence>
<dbReference type="GO" id="GO:0005634">
    <property type="term" value="C:nucleus"/>
    <property type="evidence" value="ECO:0007669"/>
    <property type="project" value="UniProtKB-ARBA"/>
</dbReference>
<dbReference type="PANTHER" id="PTHR10177">
    <property type="entry name" value="CYCLINS"/>
    <property type="match status" value="1"/>
</dbReference>
<name>A0A8K0NU05_LADFU</name>
<feature type="domain" description="Cyclin-like" evidence="6">
    <location>
        <begin position="227"/>
        <end position="311"/>
    </location>
</feature>
<dbReference type="Pfam" id="PF00134">
    <property type="entry name" value="Cyclin_N"/>
    <property type="match status" value="1"/>
</dbReference>
<keyword evidence="2 4" id="KW-0195">Cyclin</keyword>
<dbReference type="InterPro" id="IPR013763">
    <property type="entry name" value="Cyclin-like_dom"/>
</dbReference>
<keyword evidence="3" id="KW-0131">Cell cycle</keyword>
<evidence type="ECO:0000313" key="9">
    <source>
        <dbReference type="Proteomes" id="UP000792457"/>
    </source>
</evidence>
<comment type="caution">
    <text evidence="8">The sequence shown here is derived from an EMBL/GenBank/DDBJ whole genome shotgun (WGS) entry which is preliminary data.</text>
</comment>
<feature type="region of interest" description="Disordered" evidence="5">
    <location>
        <begin position="143"/>
        <end position="165"/>
    </location>
</feature>
<dbReference type="GO" id="GO:0051301">
    <property type="term" value="P:cell division"/>
    <property type="evidence" value="ECO:0007669"/>
    <property type="project" value="UniProtKB-KW"/>
</dbReference>
<evidence type="ECO:0000256" key="1">
    <source>
        <dbReference type="ARBA" id="ARBA00022618"/>
    </source>
</evidence>
<gene>
    <name evidence="8" type="ORF">J437_LFUL003232</name>
</gene>
<dbReference type="CDD" id="cd20505">
    <property type="entry name" value="CYCLIN_CCNA_rpt2"/>
    <property type="match status" value="1"/>
</dbReference>
<dbReference type="PIRSF" id="PIRSF001771">
    <property type="entry name" value="Cyclin_A_B_D_E"/>
    <property type="match status" value="1"/>
</dbReference>
<dbReference type="InterPro" id="IPR036915">
    <property type="entry name" value="Cyclin-like_sf"/>
</dbReference>
<dbReference type="CDD" id="cd20504">
    <property type="entry name" value="CYCLIN_CCNA_rpt1"/>
    <property type="match status" value="1"/>
</dbReference>
<dbReference type="GO" id="GO:0016538">
    <property type="term" value="F:cyclin-dependent protein serine/threonine kinase regulator activity"/>
    <property type="evidence" value="ECO:0007669"/>
    <property type="project" value="InterPro"/>
</dbReference>
<evidence type="ECO:0000313" key="8">
    <source>
        <dbReference type="EMBL" id="KAG8221856.1"/>
    </source>
</evidence>
<sequence length="449" mass="50586">MCVDCSGLGSSSLNLNGLGRMASFAIYEDQENRGVRRHKKENVNVLQESKRSAFANLPIHAGNVNLPKAKQVKGGFGDENAFPKAKANVCAKKPATLKTITEPISSLLQPQKPAPKEAVAAATSKIPVKVVPPSISIPKKSEDVIPESSKFDQSMSEGESESPMRVDKPIDYVAERKKRQDAIFEMEEYKHEIYSHLRQLEVQRRPKAGYMRKQPDINYSMRSILVDWLVEVTEEYKMDPETLFLAVSYIDRFLSYMSVVKANLQLVGTAAMFIASKYEEIYPPELGEFVYLTDDTYTKAQVLKMENLILKVLSFDLSVPTPLWFVKKYCLETQANDKVKALAMYLCELTLLEGDPYLKFLPSEIACSAVSLARHTFGLGMWNEDLELITGYSLDEFKTCLMHLDETFCKAANYPQKAVYDKYKASKWHSVSLLTPSSLKSLSNESCLK</sequence>
<evidence type="ECO:0008006" key="10">
    <source>
        <dbReference type="Google" id="ProtNLM"/>
    </source>
</evidence>
<dbReference type="SMART" id="SM01332">
    <property type="entry name" value="Cyclin_C"/>
    <property type="match status" value="1"/>
</dbReference>
<dbReference type="InterPro" id="IPR006671">
    <property type="entry name" value="Cyclin_N"/>
</dbReference>
<evidence type="ECO:0000256" key="5">
    <source>
        <dbReference type="SAM" id="MobiDB-lite"/>
    </source>
</evidence>
<dbReference type="SMART" id="SM00385">
    <property type="entry name" value="CYCLIN"/>
    <property type="match status" value="2"/>
</dbReference>
<reference evidence="8" key="2">
    <citation type="submission" date="2017-10" db="EMBL/GenBank/DDBJ databases">
        <title>Ladona fulva Genome sequencing and assembly.</title>
        <authorList>
            <person name="Murali S."/>
            <person name="Richards S."/>
            <person name="Bandaranaike D."/>
            <person name="Bellair M."/>
            <person name="Blankenburg K."/>
            <person name="Chao H."/>
            <person name="Dinh H."/>
            <person name="Doddapaneni H."/>
            <person name="Dugan-Rocha S."/>
            <person name="Elkadiri S."/>
            <person name="Gnanaolivu R."/>
            <person name="Hernandez B."/>
            <person name="Skinner E."/>
            <person name="Javaid M."/>
            <person name="Lee S."/>
            <person name="Li M."/>
            <person name="Ming W."/>
            <person name="Munidasa M."/>
            <person name="Muniz J."/>
            <person name="Nguyen L."/>
            <person name="Hughes D."/>
            <person name="Osuji N."/>
            <person name="Pu L.-L."/>
            <person name="Puazo M."/>
            <person name="Qu C."/>
            <person name="Quiroz J."/>
            <person name="Raj R."/>
            <person name="Weissenberger G."/>
            <person name="Xin Y."/>
            <person name="Zou X."/>
            <person name="Han Y."/>
            <person name="Worley K."/>
            <person name="Muzny D."/>
            <person name="Gibbs R."/>
        </authorList>
    </citation>
    <scope>NUCLEOTIDE SEQUENCE</scope>
    <source>
        <strain evidence="8">Sampled in the wild</strain>
    </source>
</reference>
<dbReference type="Gene3D" id="1.10.472.10">
    <property type="entry name" value="Cyclin-like"/>
    <property type="match status" value="2"/>
</dbReference>
<keyword evidence="9" id="KW-1185">Reference proteome</keyword>
<dbReference type="PROSITE" id="PS00292">
    <property type="entry name" value="CYCLINS"/>
    <property type="match status" value="1"/>
</dbReference>
<dbReference type="EMBL" id="KZ308115">
    <property type="protein sequence ID" value="KAG8221856.1"/>
    <property type="molecule type" value="Genomic_DNA"/>
</dbReference>
<comment type="similarity">
    <text evidence="4">Belongs to the cyclin family.</text>
</comment>
<feature type="domain" description="Cyclin-like" evidence="6">
    <location>
        <begin position="324"/>
        <end position="406"/>
    </location>
</feature>
<dbReference type="AlphaFoldDB" id="A0A8K0NU05"/>
<dbReference type="Proteomes" id="UP000792457">
    <property type="component" value="Unassembled WGS sequence"/>
</dbReference>
<dbReference type="Pfam" id="PF02984">
    <property type="entry name" value="Cyclin_C"/>
    <property type="match status" value="1"/>
</dbReference>
<dbReference type="InterPro" id="IPR046965">
    <property type="entry name" value="Cyclin_A/B-like"/>
</dbReference>
<dbReference type="OrthoDB" id="5590282at2759"/>
<dbReference type="GO" id="GO:0044772">
    <property type="term" value="P:mitotic cell cycle phase transition"/>
    <property type="evidence" value="ECO:0007669"/>
    <property type="project" value="InterPro"/>
</dbReference>
<protein>
    <recommendedName>
        <fullName evidence="10">Cyclin A</fullName>
    </recommendedName>
</protein>
<organism evidence="8 9">
    <name type="scientific">Ladona fulva</name>
    <name type="common">Scarce chaser dragonfly</name>
    <name type="synonym">Libellula fulva</name>
    <dbReference type="NCBI Taxonomy" id="123851"/>
    <lineage>
        <taxon>Eukaryota</taxon>
        <taxon>Metazoa</taxon>
        <taxon>Ecdysozoa</taxon>
        <taxon>Arthropoda</taxon>
        <taxon>Hexapoda</taxon>
        <taxon>Insecta</taxon>
        <taxon>Pterygota</taxon>
        <taxon>Palaeoptera</taxon>
        <taxon>Odonata</taxon>
        <taxon>Epiprocta</taxon>
        <taxon>Anisoptera</taxon>
        <taxon>Libelluloidea</taxon>
        <taxon>Libellulidae</taxon>
        <taxon>Ladona</taxon>
    </lineage>
</organism>
<accession>A0A8K0NU05</accession>
<dbReference type="SUPFAM" id="SSF47954">
    <property type="entry name" value="Cyclin-like"/>
    <property type="match status" value="2"/>
</dbReference>
<dbReference type="InterPro" id="IPR039361">
    <property type="entry name" value="Cyclin"/>
</dbReference>
<evidence type="ECO:0000256" key="4">
    <source>
        <dbReference type="RuleBase" id="RU000383"/>
    </source>
</evidence>
<keyword evidence="1" id="KW-0132">Cell division</keyword>